<comment type="caution">
    <text evidence="2">The sequence shown here is derived from an EMBL/GenBank/DDBJ whole genome shotgun (WGS) entry which is preliminary data.</text>
</comment>
<keyword evidence="1" id="KW-0732">Signal</keyword>
<evidence type="ECO:0000313" key="3">
    <source>
        <dbReference type="Proteomes" id="UP001162131"/>
    </source>
</evidence>
<evidence type="ECO:0000256" key="1">
    <source>
        <dbReference type="SAM" id="SignalP"/>
    </source>
</evidence>
<organism evidence="2 3">
    <name type="scientific">Blepharisma stoltei</name>
    <dbReference type="NCBI Taxonomy" id="1481888"/>
    <lineage>
        <taxon>Eukaryota</taxon>
        <taxon>Sar</taxon>
        <taxon>Alveolata</taxon>
        <taxon>Ciliophora</taxon>
        <taxon>Postciliodesmatophora</taxon>
        <taxon>Heterotrichea</taxon>
        <taxon>Heterotrichida</taxon>
        <taxon>Blepharismidae</taxon>
        <taxon>Blepharisma</taxon>
    </lineage>
</organism>
<proteinExistence type="predicted"/>
<evidence type="ECO:0000313" key="2">
    <source>
        <dbReference type="EMBL" id="CAG9310326.1"/>
    </source>
</evidence>
<reference evidence="2" key="1">
    <citation type="submission" date="2021-09" db="EMBL/GenBank/DDBJ databases">
        <authorList>
            <consortium name="AG Swart"/>
            <person name="Singh M."/>
            <person name="Singh A."/>
            <person name="Seah K."/>
            <person name="Emmerich C."/>
        </authorList>
    </citation>
    <scope>NUCLEOTIDE SEQUENCE</scope>
    <source>
        <strain evidence="2">ATCC30299</strain>
    </source>
</reference>
<sequence length="2221" mass="231353">MKSLISFLALIWLALADPTMTTKNGYLDPGRIVWWQDKWAPNPIELTQTNAGATSVSVVLHFRPFTSINSDSNSGIVQLIVPSAFSSTGTYSSDPMTITGGTDMTATFELDTSLPSAGVYGPFQVLTRSSSTGQIYDTNYVFGCVAVSASVTSSSSLATGAATLTSTTGFVGSKDALTFTFSIPSGTNLWKHDIFEIIPDSSWTVTTSPTCASVDITSVTNYIKGPDNDNTLPCAIAATGGANGGFSTAASTASPAKNSIYIYGLSQDVIITSSYQIKLQVSSFTFPSSAIASASYSWTLKIWRWGTTNLLAQYTGSGPFKPATGAITVTSWAPYNSNLASTDIPSSNSFNIFTKLTFQIAHPISSGTIAITFTGADIYSQNWYEDIGSGTGQPALCYLNTYVSGVSCSVSTTSSVATITISDTTLAASTSISITLLTQLTSSAKVSTIISNDGTANIDTLASAYSWSFSSASSYASMTGFKFYATNVAQYGGTTTVSTNLQVGGKLVNSQYLLWYVVPSTAWTTGATLKVYLPFSTAGVQLAQTYIKSSATYKDAAFTSSTSDTTLSSTATGTASLSSGSPGTITITFSGATIPAAGGTYPYFAFAYGDSADSTTALPFVNSNAGTFYECWAKVFTSSTSSTAFEISNYVFSVYTSQTDSALTAVPMCTDKFAGIPIIVNYHALDRDFTFVDSTYHYYLDVEFTGGVGTNLGSGLSDNSAFPVTTTSSSITPTATIKSNKVTISGLGTVSSDGNVVLLLPNGEPTGTIAVTLKFYYVLIGGDPTIKYYLYSGSSSTNLNSGAAAGYGSSSVTSPTSYTVGGSADTTTGSVTVSTAASAASGDWVGVGLPKGFTLSSSGYGVSLGGISSTAYTVSSSSSTFTGGFIVGKLASAVALSDSSASTFTISNLVPPTTTGKSSDEASVSFVVFAASASSTTTCKAAGSVSSASVTLNAGTITSDTCSIDKAYAQGPDSVDSTLTLSFVTVNTIPGGGKISLTLNSGAWTISTSDVETTCEGVGFTDYSDLTAKSCTISSSVITLEGFASISAGTVNVKVYHIIPASASTETLTCFSSVSTYDSNGYLIDIIGSSIANSVTLTVSTDTGSTNSGLVAKAYPNVANTIADIYLSFSFSKAIPAYSTIQINPGFVSSWTVSSSNIQNSCWTDQYTYSCTVSGSYVSLTLANSVAASQAIQVYIESALTLPSSNSTSSGWTISTSWNGVSITADSTTVTTATFPFVVGTAVENAITLASITQVNTTTAGEISSYAFSFSSASAVATTDSFVIQFPKEFDPHVGDAKLVFNDCLPNNFYLTCGSTALGITSGTLCSVDHWKVVITGITKTVTAASSIDITIDMVQNPVSVSGTFSFYQYGSDGSVKSYLQQSGTVSTTSNVANIVSLKNVTIDSTELSETATYTFNFYAAATYTPDYIISILFPQQFNNKLKMGSSATCKSVYYDESSSSTSTTTSTTFSSTSTCTINGNNVTLSFPSGTSLTTASTSRIEIQLSSFYNPEWGFTRSAGWDVTDYETFTGTIEPDEWSNKFDIAISQFSTGKTYAKSYGVLHSGFIGYTLSTTSISVGSYDATNASGGIKLLPGQQSSDITVSLLDSNSWPLKSKSLKLSPTSNTNYPDNGALAYSSLHYSYTAFQMTSQIKFRVAATSSAVSGIYYIDWGTPVESLQDGVSTALYSAPLSILVEVCSSLTAISITVDSLPTFYQYYTSLPIKVTLANSPATQLIVTPAFSVTGFTITPTSLTFTPNVNELYFQVVVGSTYVASTTSPTLSFTLSGTDSAAFTAPSKLTATVSTSYPSVVSVTPGLTGTKVSGSEYKIAVTTSIAGVLYWGLGCQGSEVLTFAGLSALVSDLVSPSSSIQTLQDQLDSEYLSTETDISSTKGDTDIASFFKRIHAEHCENYWASSQVITTSGATFDFNWLMAGTSYTFTAYIATRLTNDTTVYPIKTYNFTTDSLGSIYTTSVTFSGTVSTSSSNIAKVLAKNMGVNPSWLSYVSSSRRRLDDTTTTTTYTYNVLADSRYPAYTSSAIISNLNTNQAQATADFLSTYSLTASSLGTSAAVSTGTTPSWSTAPAKSAVTATSATFTAASSQAGTIYVSCSDNDLTSRITYAWQVVDGLDATSSSVPSSSVTSVAATSETLTVAGLTAGTTYACYFTACNSYPLNPLCIDYVSSTSTALASVTITTTATSDSSNAALIEASTVLAFLLILVN</sequence>
<protein>
    <submittedName>
        <fullName evidence="2">Uncharacterized protein</fullName>
    </submittedName>
</protein>
<feature type="chain" id="PRO_5043840821" evidence="1">
    <location>
        <begin position="17"/>
        <end position="2221"/>
    </location>
</feature>
<dbReference type="Proteomes" id="UP001162131">
    <property type="component" value="Unassembled WGS sequence"/>
</dbReference>
<keyword evidence="3" id="KW-1185">Reference proteome</keyword>
<name>A0AAU9IA79_9CILI</name>
<feature type="signal peptide" evidence="1">
    <location>
        <begin position="1"/>
        <end position="16"/>
    </location>
</feature>
<dbReference type="EMBL" id="CAJZBQ010000002">
    <property type="protein sequence ID" value="CAG9310326.1"/>
    <property type="molecule type" value="Genomic_DNA"/>
</dbReference>
<accession>A0AAU9IA79</accession>
<gene>
    <name evidence="2" type="ORF">BSTOLATCC_MIC1178</name>
</gene>